<feature type="compositionally biased region" description="Basic and acidic residues" evidence="1">
    <location>
        <begin position="221"/>
        <end position="244"/>
    </location>
</feature>
<feature type="region of interest" description="Disordered" evidence="1">
    <location>
        <begin position="389"/>
        <end position="413"/>
    </location>
</feature>
<keyword evidence="2" id="KW-0812">Transmembrane</keyword>
<feature type="compositionally biased region" description="Polar residues" evidence="1">
    <location>
        <begin position="211"/>
        <end position="220"/>
    </location>
</feature>
<name>A0A086TM73_9FUNG</name>
<protein>
    <submittedName>
        <fullName evidence="3">Uncharacterized protein</fullName>
    </submittedName>
</protein>
<organism evidence="3 4">
    <name type="scientific">Podila verticillata NRRL 6337</name>
    <dbReference type="NCBI Taxonomy" id="1069443"/>
    <lineage>
        <taxon>Eukaryota</taxon>
        <taxon>Fungi</taxon>
        <taxon>Fungi incertae sedis</taxon>
        <taxon>Mucoromycota</taxon>
        <taxon>Mortierellomycotina</taxon>
        <taxon>Mortierellomycetes</taxon>
        <taxon>Mortierellales</taxon>
        <taxon>Mortierellaceae</taxon>
        <taxon>Podila</taxon>
    </lineage>
</organism>
<evidence type="ECO:0000256" key="1">
    <source>
        <dbReference type="SAM" id="MobiDB-lite"/>
    </source>
</evidence>
<feature type="transmembrane region" description="Helical" evidence="2">
    <location>
        <begin position="53"/>
        <end position="75"/>
    </location>
</feature>
<gene>
    <name evidence="3" type="ORF">MVEG_11087</name>
</gene>
<feature type="compositionally biased region" description="Polar residues" evidence="1">
    <location>
        <begin position="269"/>
        <end position="280"/>
    </location>
</feature>
<keyword evidence="2" id="KW-0472">Membrane</keyword>
<feature type="compositionally biased region" description="Low complexity" evidence="1">
    <location>
        <begin position="109"/>
        <end position="123"/>
    </location>
</feature>
<feature type="region of interest" description="Disordered" evidence="1">
    <location>
        <begin position="107"/>
        <end position="280"/>
    </location>
</feature>
<sequence length="413" mass="45361">MAPSCIVDPMECILLTRALRKRAPPPPPAVIPPTTDNGIEPHEQMDSEDTEHVLVIIAAVLGSILLILSLILFYICMKRRRASRRIGQLQEFLPTFMDQEKTESYFKHATSTSSASSSPTTPSNVHHRTRSAPIAFAKGGKGVTQLNRNRDRDGSNGGNFQQIPLVPEETSFVDSEEEAAMKKSLSTPMVGPTRTRATTVSVPPSATVSSLHRSVSLNHRSSTDHSSRTPHTDSDFIQDPHDDDALPTGLRFAEGEMLPVSNSSSNASITRSGGYTSSSNRYSVSMEFNNLPGPSRFSSTSHLTHSMDFDPTRFSTTSVMFDAKRLSILSGGEEEGEGERGHEDDDAMSSGDDFDHLPAHQKPQNFESHTMMLPQEDLEDEFYAQEHILRSSPSTIRSAPVSKTHELQLQGAR</sequence>
<proteinExistence type="predicted"/>
<evidence type="ECO:0000256" key="2">
    <source>
        <dbReference type="SAM" id="Phobius"/>
    </source>
</evidence>
<accession>A0A086TM73</accession>
<feature type="compositionally biased region" description="Low complexity" evidence="1">
    <location>
        <begin position="197"/>
        <end position="210"/>
    </location>
</feature>
<dbReference type="OrthoDB" id="2441759at2759"/>
<reference evidence="3 4" key="1">
    <citation type="submission" date="2011-02" db="EMBL/GenBank/DDBJ databases">
        <title>The Genome Sequence of Mortierella verticillata NRRL 6337.</title>
        <authorList>
            <consortium name="The Broad Institute Genome Sequencing Platform"/>
            <person name="Russ C."/>
            <person name="Cuomo C."/>
            <person name="Burger G."/>
            <person name="Gray M.W."/>
            <person name="Holland P.W.H."/>
            <person name="King N."/>
            <person name="Lang F.B.F."/>
            <person name="Roger A.J."/>
            <person name="Ruiz-Trillo I."/>
            <person name="Young S.K."/>
            <person name="Zeng Q."/>
            <person name="Gargeya S."/>
            <person name="Alvarado L."/>
            <person name="Berlin A."/>
            <person name="Chapman S.B."/>
            <person name="Chen Z."/>
            <person name="Freedman E."/>
            <person name="Gellesch M."/>
            <person name="Goldberg J."/>
            <person name="Griggs A."/>
            <person name="Gujja S."/>
            <person name="Heilman E."/>
            <person name="Heiman D."/>
            <person name="Howarth C."/>
            <person name="Mehta T."/>
            <person name="Neiman D."/>
            <person name="Pearson M."/>
            <person name="Roberts A."/>
            <person name="Saif S."/>
            <person name="Shea T."/>
            <person name="Shenoy N."/>
            <person name="Sisk P."/>
            <person name="Stolte C."/>
            <person name="Sykes S."/>
            <person name="White J."/>
            <person name="Yandava C."/>
            <person name="Haas B."/>
            <person name="Nusbaum C."/>
            <person name="Birren B."/>
        </authorList>
    </citation>
    <scope>NUCLEOTIDE SEQUENCE [LARGE SCALE GENOMIC DNA]</scope>
    <source>
        <strain evidence="3 4">NRRL 6337</strain>
    </source>
</reference>
<dbReference type="AlphaFoldDB" id="A0A086TM73"/>
<dbReference type="Proteomes" id="UP000243308">
    <property type="component" value="Unassembled WGS sequence"/>
</dbReference>
<dbReference type="EMBL" id="KN042429">
    <property type="protein sequence ID" value="KFH63050.1"/>
    <property type="molecule type" value="Genomic_DNA"/>
</dbReference>
<keyword evidence="4" id="KW-1185">Reference proteome</keyword>
<evidence type="ECO:0000313" key="4">
    <source>
        <dbReference type="Proteomes" id="UP000243308"/>
    </source>
</evidence>
<feature type="region of interest" description="Disordered" evidence="1">
    <location>
        <begin position="331"/>
        <end position="369"/>
    </location>
</feature>
<evidence type="ECO:0000313" key="3">
    <source>
        <dbReference type="EMBL" id="KFH63050.1"/>
    </source>
</evidence>
<keyword evidence="2" id="KW-1133">Transmembrane helix</keyword>